<dbReference type="Pfam" id="PF06925">
    <property type="entry name" value="MGDG_synth"/>
    <property type="match status" value="1"/>
</dbReference>
<feature type="domain" description="Glycosyl transferase family 28 C-terminal" evidence="5">
    <location>
        <begin position="206"/>
        <end position="317"/>
    </location>
</feature>
<dbReference type="Pfam" id="PF04101">
    <property type="entry name" value="Glyco_tran_28_C"/>
    <property type="match status" value="1"/>
</dbReference>
<dbReference type="InterPro" id="IPR009695">
    <property type="entry name" value="Diacylglyc_glucosyltr_N"/>
</dbReference>
<comment type="similarity">
    <text evidence="2">Belongs to the glycosyltransferase 28 family.</text>
</comment>
<geneLocation type="plasmid" evidence="8">
    <name>pdsm15939_2</name>
</geneLocation>
<dbReference type="PANTHER" id="PTHR43025:SF3">
    <property type="entry name" value="MONOGALACTOSYLDIACYLGLYCEROL SYNTHASE 1, CHLOROPLASTIC"/>
    <property type="match status" value="1"/>
</dbReference>
<keyword evidence="7" id="KW-0614">Plasmid</keyword>
<comment type="subcellular location">
    <subcellularLocation>
        <location evidence="1">Membrane</location>
    </subcellularLocation>
</comment>
<dbReference type="InterPro" id="IPR007235">
    <property type="entry name" value="Glyco_trans_28_C"/>
</dbReference>
<gene>
    <name evidence="7" type="ORF">GFC30_3318</name>
</gene>
<dbReference type="GO" id="GO:0016020">
    <property type="term" value="C:membrane"/>
    <property type="evidence" value="ECO:0007669"/>
    <property type="project" value="UniProtKB-SubCell"/>
</dbReference>
<evidence type="ECO:0000259" key="6">
    <source>
        <dbReference type="Pfam" id="PF06925"/>
    </source>
</evidence>
<dbReference type="EMBL" id="CP015440">
    <property type="protein sequence ID" value="ANB62348.1"/>
    <property type="molecule type" value="Genomic_DNA"/>
</dbReference>
<evidence type="ECO:0000313" key="7">
    <source>
        <dbReference type="EMBL" id="ANB62348.1"/>
    </source>
</evidence>
<accession>A0A160F6W4</accession>
<dbReference type="InterPro" id="IPR050519">
    <property type="entry name" value="Glycosyltransf_28_UgtP"/>
</dbReference>
<evidence type="ECO:0000256" key="2">
    <source>
        <dbReference type="ARBA" id="ARBA00006962"/>
    </source>
</evidence>
<proteinExistence type="inferred from homology"/>
<evidence type="ECO:0000256" key="1">
    <source>
        <dbReference type="ARBA" id="ARBA00004370"/>
    </source>
</evidence>
<keyword evidence="4" id="KW-0808">Transferase</keyword>
<evidence type="ECO:0000256" key="4">
    <source>
        <dbReference type="ARBA" id="ARBA00022679"/>
    </source>
</evidence>
<dbReference type="PATRIC" id="fig|294699.3.peg.3411"/>
<dbReference type="AlphaFoldDB" id="A0A160F6W4"/>
<feature type="domain" description="Diacylglycerol glucosyltransferase N-terminal" evidence="6">
    <location>
        <begin position="17"/>
        <end position="186"/>
    </location>
</feature>
<protein>
    <submittedName>
        <fullName evidence="7">Monogalactosyldiacylglycerol (MGDG) synthase family protein</fullName>
    </submittedName>
</protein>
<keyword evidence="8" id="KW-1185">Reference proteome</keyword>
<keyword evidence="3" id="KW-0328">Glycosyltransferase</keyword>
<sequence>MMMKVLVLPLFQMSSGHHKVADALIDFLQTKFPFVHCRKLDFLSYCNEYIEKFVSDVYLRWIRSHPASYHHIYKMLMYRDVPKMDWVHLEPWLPYFEHKMKRLIEAEKPQLIICTHSFPSRILQRLKRKKWLTTPVINVYTDFFMNGVWGKKGIDYHFVPHQEAKEELIKKYKIAKEQVIVTGIPVHETFMSKKGGGRGSKQRLHLLIAGGNQGLGNISDFFRKMNGTNQFRYSVLCGHNRALYEEVLRWKQPHIRPLPYIASIDEMNRLYEEADAIITKPGGVTVSEALHKRLPLFTISYLPGQEQINLRYLEERGLIYNLSGLRHYEQKIWHVLHDDMERSRFLRRVAEYFAQIEQSAQEALQQIVWQYSKTHVWSH</sequence>
<organism evidence="7 8">
    <name type="scientific">Anoxybacteroides amylolyticum</name>
    <dbReference type="NCBI Taxonomy" id="294699"/>
    <lineage>
        <taxon>Bacteria</taxon>
        <taxon>Bacillati</taxon>
        <taxon>Bacillota</taxon>
        <taxon>Bacilli</taxon>
        <taxon>Bacillales</taxon>
        <taxon>Anoxybacillaceae</taxon>
        <taxon>Anoxybacteroides</taxon>
    </lineage>
</organism>
<name>A0A160F6W4_9BACL</name>
<dbReference type="KEGG" id="aamy:GFC30_3318"/>
<dbReference type="Proteomes" id="UP000076865">
    <property type="component" value="Plasmid pDSM15939_2"/>
</dbReference>
<evidence type="ECO:0000256" key="3">
    <source>
        <dbReference type="ARBA" id="ARBA00022676"/>
    </source>
</evidence>
<evidence type="ECO:0000313" key="8">
    <source>
        <dbReference type="Proteomes" id="UP000076865"/>
    </source>
</evidence>
<dbReference type="GO" id="GO:0009247">
    <property type="term" value="P:glycolipid biosynthetic process"/>
    <property type="evidence" value="ECO:0007669"/>
    <property type="project" value="InterPro"/>
</dbReference>
<dbReference type="GO" id="GO:0016758">
    <property type="term" value="F:hexosyltransferase activity"/>
    <property type="evidence" value="ECO:0007669"/>
    <property type="project" value="InterPro"/>
</dbReference>
<dbReference type="PANTHER" id="PTHR43025">
    <property type="entry name" value="MONOGALACTOSYLDIACYLGLYCEROL SYNTHASE"/>
    <property type="match status" value="1"/>
</dbReference>
<dbReference type="Gene3D" id="3.40.50.2000">
    <property type="entry name" value="Glycogen Phosphorylase B"/>
    <property type="match status" value="1"/>
</dbReference>
<evidence type="ECO:0000259" key="5">
    <source>
        <dbReference type="Pfam" id="PF04101"/>
    </source>
</evidence>
<reference evidence="7 8" key="1">
    <citation type="journal article" date="2006" name="Syst. Appl. Microbiol.">
        <title>Anoxybacillus amylolyticus sp. nov., a thermophilic amylase producing bacterium isolated from Mount Rittmann (Antarctica).</title>
        <authorList>
            <person name="Poli A."/>
            <person name="Esposito E."/>
            <person name="Lama L."/>
            <person name="Orlando P."/>
            <person name="Nicolaus G."/>
            <person name="de Appolonia F."/>
            <person name="Gambacorta A."/>
            <person name="Nicolaus B."/>
        </authorList>
    </citation>
    <scope>NUCLEOTIDE SEQUENCE [LARGE SCALE GENOMIC DNA]</scope>
    <source>
        <strain evidence="7 8">DSM 15939</strain>
        <plasmid evidence="8">Plasmid pdsm15939_2</plasmid>
    </source>
</reference>
<dbReference type="SUPFAM" id="SSF53756">
    <property type="entry name" value="UDP-Glycosyltransferase/glycogen phosphorylase"/>
    <property type="match status" value="1"/>
</dbReference>